<evidence type="ECO:0000256" key="1">
    <source>
        <dbReference type="SAM" id="Phobius"/>
    </source>
</evidence>
<comment type="caution">
    <text evidence="2">The sequence shown here is derived from an EMBL/GenBank/DDBJ whole genome shotgun (WGS) entry which is preliminary data.</text>
</comment>
<dbReference type="AlphaFoldDB" id="A0A495JEE1"/>
<dbReference type="EMBL" id="RBKT01000001">
    <property type="protein sequence ID" value="RKR86439.1"/>
    <property type="molecule type" value="Genomic_DNA"/>
</dbReference>
<sequence>MRRPLRVELFRGTAPAAALATAGGTVWMLGVHTDAWAGLAGYFRSTLLVLCALMVAAGAWQAGRERRRAMGEMLTSTARPAWQPMLVAWFAVALGGTIGTVSVLGGAAVLIAPVATYVGQGWWWGLLVGLLALWTAAALGVLVGRLVPFRAIAPVAGLATFVGLGAGTYLSNDRVAWLSPVQDTDLTAGQFIPGELHLTQAVWLLALTAALLALAARLRWTTLLTVTLAATAAVPFLTGPRIGRLPTDSRAIEPVCTVDGPPVCVARINAFILDDVATVTQPLLARMTRIPGAPIRVADLDTLSDGQYPEDHVDTVWLNLSEQPRALGGLARGDSLRRLFGRASLPTCDALPEEADRTQYVAREWLTDEPQPVADLPTDQLRALPPDQQRAWFGEYLAAARDCDQEHLVQLGERL</sequence>
<dbReference type="Proteomes" id="UP000277671">
    <property type="component" value="Unassembled WGS sequence"/>
</dbReference>
<keyword evidence="1" id="KW-0812">Transmembrane</keyword>
<feature type="transmembrane region" description="Helical" evidence="1">
    <location>
        <begin position="42"/>
        <end position="63"/>
    </location>
</feature>
<protein>
    <submittedName>
        <fullName evidence="2">Uncharacterized protein</fullName>
    </submittedName>
</protein>
<dbReference type="OrthoDB" id="3402382at2"/>
<keyword evidence="3" id="KW-1185">Reference proteome</keyword>
<name>A0A495JEE1_9ACTN</name>
<proteinExistence type="predicted"/>
<organism evidence="2 3">
    <name type="scientific">Micromonospora pisi</name>
    <dbReference type="NCBI Taxonomy" id="589240"/>
    <lineage>
        <taxon>Bacteria</taxon>
        <taxon>Bacillati</taxon>
        <taxon>Actinomycetota</taxon>
        <taxon>Actinomycetes</taxon>
        <taxon>Micromonosporales</taxon>
        <taxon>Micromonosporaceae</taxon>
        <taxon>Micromonospora</taxon>
    </lineage>
</organism>
<keyword evidence="1" id="KW-0472">Membrane</keyword>
<feature type="transmembrane region" description="Helical" evidence="1">
    <location>
        <begin position="12"/>
        <end position="30"/>
    </location>
</feature>
<evidence type="ECO:0000313" key="3">
    <source>
        <dbReference type="Proteomes" id="UP000277671"/>
    </source>
</evidence>
<dbReference type="RefSeq" id="WP_121154446.1">
    <property type="nucleotide sequence ID" value="NZ_RBKT01000001.1"/>
</dbReference>
<feature type="transmembrane region" description="Helical" evidence="1">
    <location>
        <begin position="151"/>
        <end position="170"/>
    </location>
</feature>
<gene>
    <name evidence="2" type="ORF">BDK92_0665</name>
</gene>
<evidence type="ECO:0000313" key="2">
    <source>
        <dbReference type="EMBL" id="RKR86439.1"/>
    </source>
</evidence>
<feature type="transmembrane region" description="Helical" evidence="1">
    <location>
        <begin position="84"/>
        <end position="115"/>
    </location>
</feature>
<accession>A0A495JEE1</accession>
<feature type="transmembrane region" description="Helical" evidence="1">
    <location>
        <begin position="201"/>
        <end position="218"/>
    </location>
</feature>
<keyword evidence="1" id="KW-1133">Transmembrane helix</keyword>
<feature type="transmembrane region" description="Helical" evidence="1">
    <location>
        <begin position="121"/>
        <end position="144"/>
    </location>
</feature>
<reference evidence="2 3" key="1">
    <citation type="submission" date="2018-10" db="EMBL/GenBank/DDBJ databases">
        <title>Sequencing the genomes of 1000 actinobacteria strains.</title>
        <authorList>
            <person name="Klenk H.-P."/>
        </authorList>
    </citation>
    <scope>NUCLEOTIDE SEQUENCE [LARGE SCALE GENOMIC DNA]</scope>
    <source>
        <strain evidence="2 3">DSM 45175</strain>
    </source>
</reference>